<keyword evidence="1 4" id="KW-0378">Hydrolase</keyword>
<feature type="short sequence motif" description="GXSXG" evidence="4">
    <location>
        <begin position="47"/>
        <end position="51"/>
    </location>
</feature>
<dbReference type="PROSITE" id="PS51635">
    <property type="entry name" value="PNPLA"/>
    <property type="match status" value="1"/>
</dbReference>
<organism evidence="6 7">
    <name type="scientific">Actinospica durhamensis</name>
    <dbReference type="NCBI Taxonomy" id="1508375"/>
    <lineage>
        <taxon>Bacteria</taxon>
        <taxon>Bacillati</taxon>
        <taxon>Actinomycetota</taxon>
        <taxon>Actinomycetes</taxon>
        <taxon>Catenulisporales</taxon>
        <taxon>Actinospicaceae</taxon>
        <taxon>Actinospica</taxon>
    </lineage>
</organism>
<dbReference type="GO" id="GO:0016787">
    <property type="term" value="F:hydrolase activity"/>
    <property type="evidence" value="ECO:0007669"/>
    <property type="project" value="UniProtKB-UniRule"/>
</dbReference>
<dbReference type="Pfam" id="PF01734">
    <property type="entry name" value="Patatin"/>
    <property type="match status" value="1"/>
</dbReference>
<dbReference type="PANTHER" id="PTHR14226:SF29">
    <property type="entry name" value="NEUROPATHY TARGET ESTERASE SWS"/>
    <property type="match status" value="1"/>
</dbReference>
<dbReference type="CDD" id="cd07209">
    <property type="entry name" value="Pat_hypo_Ecoli_Z1214_like"/>
    <property type="match status" value="1"/>
</dbReference>
<feature type="domain" description="PNPLA" evidence="5">
    <location>
        <begin position="16"/>
        <end position="186"/>
    </location>
</feature>
<dbReference type="InterPro" id="IPR016035">
    <property type="entry name" value="Acyl_Trfase/lysoPLipase"/>
</dbReference>
<keyword evidence="3 4" id="KW-0443">Lipid metabolism</keyword>
<dbReference type="EMBL" id="JAGSOG010000424">
    <property type="protein sequence ID" value="MBR7839329.1"/>
    <property type="molecule type" value="Genomic_DNA"/>
</dbReference>
<accession>A0A941F1I7</accession>
<feature type="short sequence motif" description="GXGXXG" evidence="4">
    <location>
        <begin position="20"/>
        <end position="25"/>
    </location>
</feature>
<dbReference type="InterPro" id="IPR050301">
    <property type="entry name" value="NTE"/>
</dbReference>
<feature type="short sequence motif" description="DGA/G" evidence="4">
    <location>
        <begin position="173"/>
        <end position="175"/>
    </location>
</feature>
<feature type="active site" description="Nucleophile" evidence="4">
    <location>
        <position position="49"/>
    </location>
</feature>
<feature type="active site" description="Proton acceptor" evidence="4">
    <location>
        <position position="173"/>
    </location>
</feature>
<evidence type="ECO:0000256" key="4">
    <source>
        <dbReference type="PROSITE-ProRule" id="PRU01161"/>
    </source>
</evidence>
<evidence type="ECO:0000313" key="6">
    <source>
        <dbReference type="EMBL" id="MBR7839329.1"/>
    </source>
</evidence>
<dbReference type="GO" id="GO:0016042">
    <property type="term" value="P:lipid catabolic process"/>
    <property type="evidence" value="ECO:0007669"/>
    <property type="project" value="UniProtKB-UniRule"/>
</dbReference>
<evidence type="ECO:0000259" key="5">
    <source>
        <dbReference type="PROSITE" id="PS51635"/>
    </source>
</evidence>
<keyword evidence="7" id="KW-1185">Reference proteome</keyword>
<dbReference type="InterPro" id="IPR002641">
    <property type="entry name" value="PNPLA_dom"/>
</dbReference>
<protein>
    <submittedName>
        <fullName evidence="6">Patatin-like phospholipase family protein</fullName>
    </submittedName>
</protein>
<evidence type="ECO:0000313" key="7">
    <source>
        <dbReference type="Proteomes" id="UP000675781"/>
    </source>
</evidence>
<evidence type="ECO:0000256" key="2">
    <source>
        <dbReference type="ARBA" id="ARBA00022963"/>
    </source>
</evidence>
<reference evidence="6" key="1">
    <citation type="submission" date="2021-04" db="EMBL/GenBank/DDBJ databases">
        <title>Genome based classification of Actinospica acidithermotolerans sp. nov., an actinobacterium isolated from an Indonesian hot spring.</title>
        <authorList>
            <person name="Kusuma A.B."/>
            <person name="Putra K.E."/>
            <person name="Nafisah S."/>
            <person name="Loh J."/>
            <person name="Nouioui I."/>
            <person name="Goodfellow M."/>
        </authorList>
    </citation>
    <scope>NUCLEOTIDE SEQUENCE</scope>
    <source>
        <strain evidence="6">CSCA 57</strain>
    </source>
</reference>
<dbReference type="Proteomes" id="UP000675781">
    <property type="component" value="Unassembled WGS sequence"/>
</dbReference>
<dbReference type="RefSeq" id="WP_212533767.1">
    <property type="nucleotide sequence ID" value="NZ_JAGSOG010000424.1"/>
</dbReference>
<keyword evidence="2 4" id="KW-0442">Lipid degradation</keyword>
<comment type="caution">
    <text evidence="6">The sequence shown here is derived from an EMBL/GenBank/DDBJ whole genome shotgun (WGS) entry which is preliminary data.</text>
</comment>
<gene>
    <name evidence="6" type="ORF">KDL01_39075</name>
</gene>
<dbReference type="AlphaFoldDB" id="A0A941F1I7"/>
<proteinExistence type="predicted"/>
<sequence>MTTTGPSSGHAPRTAFVFGGGGSRGACEVGMLRALVEADIKPDLILGTSVGAVNGAFFAAGPGIERVLRLVAVWTGLERSGVFEGSFAAQLSTALRSQTHFHSNEPLRRLLDDALGGYEFEDLPVHFECVAASIERAAEVWFNSGRVVPAVLASSAVPGLLPPVAYQGEHFLDGGLVDSVPAGRAVELGATRIFILHAGRVEHPLTVPRRPWEVAAVAFEISRRHRLHRTLADLPEGVQAHLLPSGVERPATGDWGRYLRYRDYGRTNSRIERAYTASAAYLKEAGL</sequence>
<dbReference type="PANTHER" id="PTHR14226">
    <property type="entry name" value="NEUROPATHY TARGET ESTERASE/SWISS CHEESE D.MELANOGASTER"/>
    <property type="match status" value="1"/>
</dbReference>
<name>A0A941F1I7_9ACTN</name>
<dbReference type="Gene3D" id="3.40.1090.10">
    <property type="entry name" value="Cytosolic phospholipase A2 catalytic domain"/>
    <property type="match status" value="1"/>
</dbReference>
<dbReference type="SUPFAM" id="SSF52151">
    <property type="entry name" value="FabD/lysophospholipase-like"/>
    <property type="match status" value="1"/>
</dbReference>
<evidence type="ECO:0000256" key="1">
    <source>
        <dbReference type="ARBA" id="ARBA00022801"/>
    </source>
</evidence>
<evidence type="ECO:0000256" key="3">
    <source>
        <dbReference type="ARBA" id="ARBA00023098"/>
    </source>
</evidence>